<proteinExistence type="predicted"/>
<dbReference type="Pfam" id="PF07923">
    <property type="entry name" value="N1221"/>
    <property type="match status" value="1"/>
</dbReference>
<dbReference type="InterPro" id="IPR012486">
    <property type="entry name" value="Far11/STRP_N"/>
</dbReference>
<feature type="region of interest" description="Disordered" evidence="1">
    <location>
        <begin position="552"/>
        <end position="580"/>
    </location>
</feature>
<organism evidence="4 5">
    <name type="scientific">Synchytrium microbalum</name>
    <dbReference type="NCBI Taxonomy" id="1806994"/>
    <lineage>
        <taxon>Eukaryota</taxon>
        <taxon>Fungi</taxon>
        <taxon>Fungi incertae sedis</taxon>
        <taxon>Chytridiomycota</taxon>
        <taxon>Chytridiomycota incertae sedis</taxon>
        <taxon>Chytridiomycetes</taxon>
        <taxon>Synchytriales</taxon>
        <taxon>Synchytriaceae</taxon>
        <taxon>Synchytrium</taxon>
    </lineage>
</organism>
<evidence type="ECO:0000313" key="4">
    <source>
        <dbReference type="EMBL" id="TPX32148.1"/>
    </source>
</evidence>
<feature type="region of interest" description="Disordered" evidence="1">
    <location>
        <begin position="29"/>
        <end position="62"/>
    </location>
</feature>
<dbReference type="RefSeq" id="XP_031023410.1">
    <property type="nucleotide sequence ID" value="XM_031170619.1"/>
</dbReference>
<dbReference type="InterPro" id="IPR040185">
    <property type="entry name" value="Far11/STRP"/>
</dbReference>
<feature type="region of interest" description="Disordered" evidence="1">
    <location>
        <begin position="980"/>
        <end position="1027"/>
    </location>
</feature>
<name>A0A507BYE6_9FUNG</name>
<comment type="caution">
    <text evidence="4">The sequence shown here is derived from an EMBL/GenBank/DDBJ whole genome shotgun (WGS) entry which is preliminary data.</text>
</comment>
<evidence type="ECO:0000313" key="5">
    <source>
        <dbReference type="Proteomes" id="UP000319731"/>
    </source>
</evidence>
<dbReference type="Proteomes" id="UP000319731">
    <property type="component" value="Unassembled WGS sequence"/>
</dbReference>
<evidence type="ECO:0000256" key="1">
    <source>
        <dbReference type="SAM" id="MobiDB-lite"/>
    </source>
</evidence>
<evidence type="ECO:0000259" key="2">
    <source>
        <dbReference type="SMART" id="SM01292"/>
    </source>
</evidence>
<dbReference type="PANTHER" id="PTHR13239">
    <property type="entry name" value="PROTEIN REQUIRED FOR HYPHAL ANASTOMOSIS HAM-2"/>
    <property type="match status" value="1"/>
</dbReference>
<feature type="compositionally biased region" description="Polar residues" evidence="1">
    <location>
        <begin position="564"/>
        <end position="575"/>
    </location>
</feature>
<dbReference type="EMBL" id="QEAO01000034">
    <property type="protein sequence ID" value="TPX32148.1"/>
    <property type="molecule type" value="Genomic_DNA"/>
</dbReference>
<dbReference type="GO" id="GO:0007010">
    <property type="term" value="P:cytoskeleton organization"/>
    <property type="evidence" value="ECO:0007669"/>
    <property type="project" value="TreeGrafter"/>
</dbReference>
<reference evidence="4 5" key="1">
    <citation type="journal article" date="2019" name="Sci. Rep.">
        <title>Comparative genomics of chytrid fungi reveal insights into the obligate biotrophic and pathogenic lifestyle of Synchytrium endobioticum.</title>
        <authorList>
            <person name="van de Vossenberg B.T.L.H."/>
            <person name="Warris S."/>
            <person name="Nguyen H.D.T."/>
            <person name="van Gent-Pelzer M.P.E."/>
            <person name="Joly D.L."/>
            <person name="van de Geest H.C."/>
            <person name="Bonants P.J.M."/>
            <person name="Smith D.S."/>
            <person name="Levesque C.A."/>
            <person name="van der Lee T.A.J."/>
        </authorList>
    </citation>
    <scope>NUCLEOTIDE SEQUENCE [LARGE SCALE GENOMIC DNA]</scope>
    <source>
        <strain evidence="4 5">JEL517</strain>
    </source>
</reference>
<dbReference type="Pfam" id="PF11882">
    <property type="entry name" value="DUF3402"/>
    <property type="match status" value="1"/>
</dbReference>
<evidence type="ECO:0000259" key="3">
    <source>
        <dbReference type="SMART" id="SM01293"/>
    </source>
</evidence>
<feature type="compositionally biased region" description="Polar residues" evidence="1">
    <location>
        <begin position="1018"/>
        <end position="1027"/>
    </location>
</feature>
<protein>
    <recommendedName>
        <fullName evidence="6">Far11/STRP C-terminal domain-containing protein</fullName>
    </recommendedName>
</protein>
<dbReference type="OrthoDB" id="18234at2759"/>
<feature type="region of interest" description="Disordered" evidence="1">
    <location>
        <begin position="491"/>
        <end position="510"/>
    </location>
</feature>
<dbReference type="GeneID" id="42005916"/>
<feature type="domain" description="Far11/STRP N-terminal" evidence="2">
    <location>
        <begin position="94"/>
        <end position="404"/>
    </location>
</feature>
<dbReference type="GO" id="GO:0005829">
    <property type="term" value="C:cytosol"/>
    <property type="evidence" value="ECO:0007669"/>
    <property type="project" value="TreeGrafter"/>
</dbReference>
<feature type="domain" description="Far11/STRP C-terminal" evidence="3">
    <location>
        <begin position="437"/>
        <end position="915"/>
    </location>
</feature>
<feature type="region of interest" description="Disordered" evidence="1">
    <location>
        <begin position="926"/>
        <end position="947"/>
    </location>
</feature>
<dbReference type="SMART" id="SM01292">
    <property type="entry name" value="N1221"/>
    <property type="match status" value="1"/>
</dbReference>
<sequence>MTTLLSNTRPLSLPPPTILAPRAQYTTLQTPSSIPQAPPSLPPTPPPFNLPSFGAPESHEKVSWNALPAPPGMESGGAFSMAAIRRALASKQKTVHYDFAYADRDKMANEINEFFHHHDLMFLHEGQELFEQNFASKWTDATVDQKTNYIEAQLDLLELKNPTERAHACRRLLYIAVGTYAELPADASIDTHLKLIQENTELLLSCGAVLYIYRALRIVSSAMDVATRVADPGFSIQDRQAIIDLANIEASVCLATLYMIVEVNLGNERLAVELGEGDVPVAGHLFVLVSQLSDSNRKHYPAKKASFFFDRNSGLKTCDASKPLNHVLLLLWKTLMASLGDSVRLQELKNTARSMEGLPSTTAEDPYVKAAPGDYQQLQTILTNRYPAYVLPDAHIMATPSVEKLNLAAYPPSPRPTPWEPPSPLQPFINPDPETNPSFFDETISKFKQYSYISLGTVQFAKEKAIKDRTEASMYASDRAMTGGCITDWLPSESSVESDESAKTTGLRHDHQNKDALERIDQLYRYLLPNMSTHIVMLVRLIYYVNLDGRSQDGSGGPPDGQSFPDNQSPQSSLENADATRHREVVTKAVSAIIVVLLKATRCRNIFLFEYISQLLIDHNCSILVLKLLSTWFQNQNNNPSKPVDLWNDAPALTSGTALAAAFLKESIEPAQLNFFHFCRKQDTDKEGNASPPMEDIASVIDSYDSPVDETNETINEKDDTQEFNVGSWRNFFTVINLMRVLQKLSKRKSHRILALIHWKASAVLKRVVKVGHVGLQLYALKLLKGQIPYLGRKWRSSNMKVITSIYLHLRPYLRDEYLSGDLEVDGEEALSQEHQLRGLIAFYHRRVYGDLINTNNPETANGFPKSAHETQDDLDLVLMLHEAGSRSLPSIRPSDPHAYRASSQELDENFIQNYEQWLQTEVFEAEHKSPTRRQHSSRSESSDDEYDAWGIRETSHIPAVTDLPPAYNDLHGFIATDWDDWIGNDEEEDAADWSDPEPDEEAAEKKDPDQNGEDSDTAATSTNTQE</sequence>
<dbReference type="STRING" id="1806994.A0A507BYE6"/>
<keyword evidence="5" id="KW-1185">Reference proteome</keyword>
<dbReference type="PANTHER" id="PTHR13239:SF4">
    <property type="entry name" value="AT25231P"/>
    <property type="match status" value="1"/>
</dbReference>
<accession>A0A507BYE6</accession>
<feature type="compositionally biased region" description="Pro residues" evidence="1">
    <location>
        <begin position="36"/>
        <end position="49"/>
    </location>
</feature>
<gene>
    <name evidence="4" type="ORF">SmJEL517_g04691</name>
</gene>
<dbReference type="AlphaFoldDB" id="A0A507BYE6"/>
<dbReference type="InterPro" id="IPR021819">
    <property type="entry name" value="Far11/STRP_C"/>
</dbReference>
<evidence type="ECO:0008006" key="6">
    <source>
        <dbReference type="Google" id="ProtNLM"/>
    </source>
</evidence>
<feature type="compositionally biased region" description="Acidic residues" evidence="1">
    <location>
        <begin position="980"/>
        <end position="1003"/>
    </location>
</feature>
<dbReference type="SMART" id="SM01293">
    <property type="entry name" value="DUF3402"/>
    <property type="match status" value="1"/>
</dbReference>